<sequence length="124" mass="14497">MLIYTYPNKIRNEVLYEYTGKKNKRRNNSVLDAREWIITQRNKVIIGRITPIIKQLPLIKKGLHMKQHQTNASRLTRDIMIFDLMNTMGWTRSRAIAAIEELEQTHLVYFPEAGGLRLQVVGGF</sequence>
<proteinExistence type="predicted"/>
<organism evidence="1 2">
    <name type="scientific">Streptococcus cristatus</name>
    <dbReference type="NCBI Taxonomy" id="45634"/>
    <lineage>
        <taxon>Bacteria</taxon>
        <taxon>Bacillati</taxon>
        <taxon>Bacillota</taxon>
        <taxon>Bacilli</taxon>
        <taxon>Lactobacillales</taxon>
        <taxon>Streptococcaceae</taxon>
        <taxon>Streptococcus</taxon>
    </lineage>
</organism>
<dbReference type="EMBL" id="JAKUYZ010000005">
    <property type="protein sequence ID" value="MCY7220921.1"/>
    <property type="molecule type" value="Genomic_DNA"/>
</dbReference>
<name>A0AAW5WL25_STRCR</name>
<evidence type="ECO:0000313" key="1">
    <source>
        <dbReference type="EMBL" id="MCY7220921.1"/>
    </source>
</evidence>
<dbReference type="Proteomes" id="UP001208029">
    <property type="component" value="Unassembled WGS sequence"/>
</dbReference>
<gene>
    <name evidence="1" type="ORF">MK546_02315</name>
</gene>
<reference evidence="1" key="1">
    <citation type="journal article" date="2022" name="Med Res Arch">
        <title>Genomic identification of streptococcal strains and relation to clinical characteristics. A substudy to The Partial Oral Treatment of Endocarditis (POET) Trial.</title>
        <authorList>
            <person name="Christensen J."/>
            <person name="Jensen C."/>
            <person name="Dargis R."/>
            <person name="Nielsen X."/>
            <person name="Pries- Heje M."/>
            <person name="Wiingaard C."/>
            <person name="Ihlemann N."/>
            <person name="Gill S."/>
            <person name="Bruun N."/>
            <person name="Elming H."/>
            <person name="Povlsen J."/>
            <person name="Madsen T."/>
            <person name="Jensen K."/>
            <person name="Fuursted K."/>
            <person name="Ostergaard L."/>
            <person name="Christiansen U."/>
            <person name="Rosenvinge F."/>
            <person name="Helweg-Larsen J."/>
            <person name="Fosbol E."/>
            <person name="Kober L."/>
            <person name="Torp-Pedersen C."/>
            <person name="Tonder N."/>
            <person name="Moser C."/>
            <person name="Iversen K."/>
            <person name="Bundgaard H."/>
        </authorList>
    </citation>
    <scope>NUCLEOTIDE SEQUENCE</scope>
    <source>
        <strain evidence="1">K13014465</strain>
    </source>
</reference>
<reference evidence="1" key="2">
    <citation type="submission" date="2022-02" db="EMBL/GenBank/DDBJ databases">
        <authorList>
            <person name="Christensen J.J.E."/>
            <person name="Jensen C.S."/>
            <person name="Nielsen X.C."/>
            <person name="Dargis R."/>
        </authorList>
    </citation>
    <scope>NUCLEOTIDE SEQUENCE</scope>
    <source>
        <strain evidence="1">K13014465</strain>
    </source>
</reference>
<dbReference type="AlphaFoldDB" id="A0AAW5WL25"/>
<protein>
    <submittedName>
        <fullName evidence="1">Uncharacterized protein</fullName>
    </submittedName>
</protein>
<comment type="caution">
    <text evidence="1">The sequence shown here is derived from an EMBL/GenBank/DDBJ whole genome shotgun (WGS) entry which is preliminary data.</text>
</comment>
<accession>A0AAW5WL25</accession>
<evidence type="ECO:0000313" key="2">
    <source>
        <dbReference type="Proteomes" id="UP001208029"/>
    </source>
</evidence>
<dbReference type="RefSeq" id="WP_268731150.1">
    <property type="nucleotide sequence ID" value="NZ_JAKUYZ010000005.1"/>
</dbReference>